<dbReference type="EMBL" id="NUWJ01000518">
    <property type="protein sequence ID" value="PFK01015.1"/>
    <property type="molecule type" value="Genomic_DNA"/>
</dbReference>
<evidence type="ECO:0000313" key="1">
    <source>
        <dbReference type="EMBL" id="PFK01015.1"/>
    </source>
</evidence>
<evidence type="ECO:0000313" key="2">
    <source>
        <dbReference type="Proteomes" id="UP000224413"/>
    </source>
</evidence>
<dbReference type="RefSeq" id="WP_098584811.1">
    <property type="nucleotide sequence ID" value="NZ_NUWJ01000518.1"/>
</dbReference>
<name>A0A9X6ZWF7_BACCE</name>
<sequence>MYQVLNDFIEKEHDDITYKKGEQYPKAGFKSNAKRVKYLQSTENPYQISFLGPKLEKAKTISKSTEKQSDQEEK</sequence>
<dbReference type="Proteomes" id="UP000224413">
    <property type="component" value="Unassembled WGS sequence"/>
</dbReference>
<dbReference type="AlphaFoldDB" id="A0A9X6ZWF7"/>
<protein>
    <submittedName>
        <fullName evidence="1">Uncharacterized protein</fullName>
    </submittedName>
</protein>
<accession>A0A9X6ZWF7</accession>
<reference evidence="1 2" key="1">
    <citation type="submission" date="2017-09" db="EMBL/GenBank/DDBJ databases">
        <title>Large-scale bioinformatics analysis of Bacillus genomes uncovers conserved roles of natural products in bacterial physiology.</title>
        <authorList>
            <consortium name="Agbiome Team Llc"/>
            <person name="Bleich R.M."/>
            <person name="Grubbs K.J."/>
            <person name="Santa Maria K.C."/>
            <person name="Allen S.E."/>
            <person name="Farag S."/>
            <person name="Shank E.A."/>
            <person name="Bowers A."/>
        </authorList>
    </citation>
    <scope>NUCLEOTIDE SEQUENCE [LARGE SCALE GENOMIC DNA]</scope>
    <source>
        <strain evidence="1 2">AFS083741</strain>
    </source>
</reference>
<organism evidence="1 2">
    <name type="scientific">Bacillus cereus</name>
    <dbReference type="NCBI Taxonomy" id="1396"/>
    <lineage>
        <taxon>Bacteria</taxon>
        <taxon>Bacillati</taxon>
        <taxon>Bacillota</taxon>
        <taxon>Bacilli</taxon>
        <taxon>Bacillales</taxon>
        <taxon>Bacillaceae</taxon>
        <taxon>Bacillus</taxon>
        <taxon>Bacillus cereus group</taxon>
    </lineage>
</organism>
<proteinExistence type="predicted"/>
<comment type="caution">
    <text evidence="1">The sequence shown here is derived from an EMBL/GenBank/DDBJ whole genome shotgun (WGS) entry which is preliminary data.</text>
</comment>
<gene>
    <name evidence="1" type="ORF">COI98_33380</name>
</gene>